<dbReference type="PROSITE" id="PS51112">
    <property type="entry name" value="AMMECR1"/>
    <property type="match status" value="1"/>
</dbReference>
<dbReference type="Proteomes" id="UP000091956">
    <property type="component" value="Unassembled WGS sequence"/>
</dbReference>
<dbReference type="AlphaFoldDB" id="A0A1B8GWP2"/>
<organism evidence="3 4">
    <name type="scientific">Pseudogymnoascus verrucosus</name>
    <dbReference type="NCBI Taxonomy" id="342668"/>
    <lineage>
        <taxon>Eukaryota</taxon>
        <taxon>Fungi</taxon>
        <taxon>Dikarya</taxon>
        <taxon>Ascomycota</taxon>
        <taxon>Pezizomycotina</taxon>
        <taxon>Leotiomycetes</taxon>
        <taxon>Thelebolales</taxon>
        <taxon>Thelebolaceae</taxon>
        <taxon>Pseudogymnoascus</taxon>
    </lineage>
</organism>
<sequence length="301" mass="32632">MATVAHCLYCFDALAANLEDRSPMALSAIEESWPDYPKGSDDGDSDAEANDDVEAEADFTTTDTLKIPTPSSLSATTPSLGSSSSTSLRSPTPLTPSSAGTSAPPSRPSTCAPSPYHPIGQSLSSRSAQSSALTSTPLFVTWNILTPPLQSRQLRGCIGTFEAQPLDTGLATYALAAAHSDNRFNPIVARELSALEVAVTLLTNFETCAGPLDWELGVHGIKISFYQKSKRYSATYLPDVAVEQGWNKEETLESLVRKAGWRKGGGWREVGELKVVRYQGRKESVEYEEYKRWSDWTAAQK</sequence>
<proteinExistence type="predicted"/>
<dbReference type="NCBIfam" id="TIGR00296">
    <property type="entry name" value="TIGR00296 family protein"/>
    <property type="match status" value="1"/>
</dbReference>
<evidence type="ECO:0000256" key="1">
    <source>
        <dbReference type="SAM" id="MobiDB-lite"/>
    </source>
</evidence>
<feature type="compositionally biased region" description="Low complexity" evidence="1">
    <location>
        <begin position="68"/>
        <end position="110"/>
    </location>
</feature>
<dbReference type="Gene3D" id="3.30.700.20">
    <property type="entry name" value="Hypothetical protein ph0010, domain 1"/>
    <property type="match status" value="1"/>
</dbReference>
<evidence type="ECO:0000313" key="3">
    <source>
        <dbReference type="EMBL" id="OBU00248.1"/>
    </source>
</evidence>
<dbReference type="OrthoDB" id="24630at2759"/>
<evidence type="ECO:0000259" key="2">
    <source>
        <dbReference type="PROSITE" id="PS51112"/>
    </source>
</evidence>
<reference evidence="3 4" key="1">
    <citation type="submission" date="2016-03" db="EMBL/GenBank/DDBJ databases">
        <title>Comparative genomics of Pseudogymnoascus destructans, the fungus causing white-nose syndrome of bats.</title>
        <authorList>
            <person name="Palmer J.M."/>
            <person name="Drees K.P."/>
            <person name="Foster J.T."/>
            <person name="Lindner D.L."/>
        </authorList>
    </citation>
    <scope>NUCLEOTIDE SEQUENCE [LARGE SCALE GENOMIC DNA]</scope>
    <source>
        <strain evidence="3 4">UAMH 10579</strain>
    </source>
</reference>
<dbReference type="GeneID" id="28835005"/>
<reference evidence="4" key="2">
    <citation type="journal article" date="2018" name="Nat. Commun.">
        <title>Extreme sensitivity to ultraviolet light in the fungal pathogen causing white-nose syndrome of bats.</title>
        <authorList>
            <person name="Palmer J.M."/>
            <person name="Drees K.P."/>
            <person name="Foster J.T."/>
            <person name="Lindner D.L."/>
        </authorList>
    </citation>
    <scope>NUCLEOTIDE SEQUENCE [LARGE SCALE GENOMIC DNA]</scope>
    <source>
        <strain evidence="4">UAMH 10579</strain>
    </source>
</reference>
<dbReference type="EMBL" id="KV460209">
    <property type="protein sequence ID" value="OBU00248.1"/>
    <property type="molecule type" value="Genomic_DNA"/>
</dbReference>
<keyword evidence="4" id="KW-1185">Reference proteome</keyword>
<name>A0A1B8GWP2_9PEZI</name>
<protein>
    <recommendedName>
        <fullName evidence="2">AMMECR1 domain-containing protein</fullName>
    </recommendedName>
</protein>
<feature type="compositionally biased region" description="Acidic residues" evidence="1">
    <location>
        <begin position="42"/>
        <end position="57"/>
    </location>
</feature>
<dbReference type="InterPro" id="IPR002733">
    <property type="entry name" value="AMMECR1_domain"/>
</dbReference>
<feature type="region of interest" description="Disordered" evidence="1">
    <location>
        <begin position="31"/>
        <end position="127"/>
    </location>
</feature>
<gene>
    <name evidence="3" type="ORF">VE01_01619</name>
</gene>
<dbReference type="InterPro" id="IPR027485">
    <property type="entry name" value="AMMECR1_N"/>
</dbReference>
<dbReference type="Gene3D" id="3.30.1490.150">
    <property type="entry name" value="Hypothetical protein ph0010, domain 2"/>
    <property type="match status" value="1"/>
</dbReference>
<dbReference type="Pfam" id="PF01871">
    <property type="entry name" value="AMMECR1"/>
    <property type="match status" value="1"/>
</dbReference>
<dbReference type="InterPro" id="IPR036071">
    <property type="entry name" value="AMMECR1_dom_sf"/>
</dbReference>
<dbReference type="SUPFAM" id="SSF143447">
    <property type="entry name" value="AMMECR1-like"/>
    <property type="match status" value="1"/>
</dbReference>
<dbReference type="PANTHER" id="PTHR13016">
    <property type="entry name" value="AMMECR1 HOMOLOG"/>
    <property type="match status" value="1"/>
</dbReference>
<feature type="domain" description="AMMECR1" evidence="2">
    <location>
        <begin position="96"/>
        <end position="294"/>
    </location>
</feature>
<evidence type="ECO:0000313" key="4">
    <source>
        <dbReference type="Proteomes" id="UP000091956"/>
    </source>
</evidence>
<accession>A0A1B8GWP2</accession>
<dbReference type="InterPro" id="IPR023473">
    <property type="entry name" value="AMMECR1"/>
</dbReference>
<dbReference type="RefSeq" id="XP_018133980.1">
    <property type="nucleotide sequence ID" value="XM_018271138.2"/>
</dbReference>
<dbReference type="STRING" id="342668.A0A1B8GWP2"/>
<dbReference type="PANTHER" id="PTHR13016:SF0">
    <property type="entry name" value="AMME SYNDROME CANDIDATE GENE 1 PROTEIN"/>
    <property type="match status" value="1"/>
</dbReference>